<evidence type="ECO:0000256" key="8">
    <source>
        <dbReference type="SAM" id="SignalP"/>
    </source>
</evidence>
<keyword evidence="7" id="KW-1015">Disulfide bond</keyword>
<feature type="chain" id="PRO_5030808942" description="Alpha-galactosidase" evidence="8">
    <location>
        <begin position="30"/>
        <end position="543"/>
    </location>
</feature>
<evidence type="ECO:0000256" key="6">
    <source>
        <dbReference type="ARBA" id="ARBA00023295"/>
    </source>
</evidence>
<evidence type="ECO:0000256" key="4">
    <source>
        <dbReference type="ARBA" id="ARBA00022729"/>
    </source>
</evidence>
<evidence type="ECO:0000256" key="7">
    <source>
        <dbReference type="RuleBase" id="RU361168"/>
    </source>
</evidence>
<dbReference type="InterPro" id="IPR017853">
    <property type="entry name" value="GH"/>
</dbReference>
<gene>
    <name evidence="10" type="ORF">BSP0115_LOCUS17076</name>
</gene>
<dbReference type="AlphaFoldDB" id="A0A7S1CQ71"/>
<comment type="similarity">
    <text evidence="2 7">Belongs to the glycosyl hydrolase 27 family.</text>
</comment>
<feature type="domain" description="Alpha galactosidase C-terminal" evidence="9">
    <location>
        <begin position="446"/>
        <end position="526"/>
    </location>
</feature>
<dbReference type="InterPro" id="IPR041233">
    <property type="entry name" value="Melibiase_C"/>
</dbReference>
<dbReference type="CDD" id="cd14792">
    <property type="entry name" value="GH27"/>
    <property type="match status" value="1"/>
</dbReference>
<evidence type="ECO:0000256" key="3">
    <source>
        <dbReference type="ARBA" id="ARBA00012755"/>
    </source>
</evidence>
<evidence type="ECO:0000256" key="1">
    <source>
        <dbReference type="ARBA" id="ARBA00001255"/>
    </source>
</evidence>
<dbReference type="SUPFAM" id="SSF51011">
    <property type="entry name" value="Glycosyl hydrolase domain"/>
    <property type="match status" value="1"/>
</dbReference>
<reference evidence="10" key="1">
    <citation type="submission" date="2021-01" db="EMBL/GenBank/DDBJ databases">
        <authorList>
            <person name="Corre E."/>
            <person name="Pelletier E."/>
            <person name="Niang G."/>
            <person name="Scheremetjew M."/>
            <person name="Finn R."/>
            <person name="Kale V."/>
            <person name="Holt S."/>
            <person name="Cochrane G."/>
            <person name="Meng A."/>
            <person name="Brown T."/>
            <person name="Cohen L."/>
        </authorList>
    </citation>
    <scope>NUCLEOTIDE SEQUENCE</scope>
    <source>
        <strain evidence="10">Ms1</strain>
    </source>
</reference>
<dbReference type="Pfam" id="PF16499">
    <property type="entry name" value="Melibiase_2"/>
    <property type="match status" value="1"/>
</dbReference>
<protein>
    <recommendedName>
        <fullName evidence="3 7">Alpha-galactosidase</fullName>
        <ecNumber evidence="3 7">3.2.1.22</ecNumber>
    </recommendedName>
    <alternativeName>
        <fullName evidence="7">Melibiase</fullName>
    </alternativeName>
</protein>
<dbReference type="PRINTS" id="PR00740">
    <property type="entry name" value="GLHYDRLASE27"/>
</dbReference>
<feature type="signal peptide" evidence="8">
    <location>
        <begin position="1"/>
        <end position="29"/>
    </location>
</feature>
<dbReference type="InterPro" id="IPR002241">
    <property type="entry name" value="Glyco_hydro_27"/>
</dbReference>
<sequence length="543" mass="56996">MARGGHGVAAAAAAALLVASLGSLAPALALDNGLALLPPMGWRSWNAFHGSISQDIMEATMRAMVSRNRTVDGTPTSLLDLGFDNAGLDDNWQACGKGVRGSFTAADFSPMVNTATFPDMKGMTAYAHSLGLRAGFYMNNCICRETASEFPSSADVAGHMQGRAKALAAWDFDGVKLDGCGAFRNLTWWAELINATGKAMLQENCHWGGTVPGQSGGDAPCDGTETPSDCPYNFFRTSGDIQANWASMFGNLQTTTKFQGVPPLSRPGTWAYPDMLEVGNLKDATEDRSHFGAWAVVSAPLILGHDLTNAALGDRVWPTISNKEVIAVSQDWAGHPGRLVAAYNDPASPLPHHAVAAAACGNASFPFDLAGKQAWGLHQARGVASWQACQQACCADSGCDVWQWGSTPPSPSLQCFIGKPLYLTDNPKWFASRGKDKPPPPPPGADTIQLWAKPLSGGAYAAFALSNVSPGGAARAVQISFADVFNATASGSVAVRDLYAHKDLGSFTTSFTTDAIGPHDSRMYRFTPATADAAAAASTATAQ</sequence>
<dbReference type="SUPFAM" id="SSF51445">
    <property type="entry name" value="(Trans)glycosidases"/>
    <property type="match status" value="1"/>
</dbReference>
<comment type="catalytic activity">
    <reaction evidence="1 7">
        <text>Hydrolysis of terminal, non-reducing alpha-D-galactose residues in alpha-D-galactosides, including galactose oligosaccharides, galactomannans and galactolipids.</text>
        <dbReference type="EC" id="3.2.1.22"/>
    </reaction>
</comment>
<dbReference type="EC" id="3.2.1.22" evidence="3 7"/>
<dbReference type="InterPro" id="IPR013785">
    <property type="entry name" value="Aldolase_TIM"/>
</dbReference>
<evidence type="ECO:0000259" key="9">
    <source>
        <dbReference type="Pfam" id="PF17801"/>
    </source>
</evidence>
<name>A0A7S1CQ71_9STRA</name>
<dbReference type="GO" id="GO:0004557">
    <property type="term" value="F:alpha-galactosidase activity"/>
    <property type="evidence" value="ECO:0007669"/>
    <property type="project" value="UniProtKB-EC"/>
</dbReference>
<accession>A0A7S1CQ71</accession>
<dbReference type="EMBL" id="HBFS01025490">
    <property type="protein sequence ID" value="CAD8923813.1"/>
    <property type="molecule type" value="Transcribed_RNA"/>
</dbReference>
<keyword evidence="6 7" id="KW-0326">Glycosidase</keyword>
<keyword evidence="5 7" id="KW-0378">Hydrolase</keyword>
<dbReference type="InterPro" id="IPR013780">
    <property type="entry name" value="Glyco_hydro_b"/>
</dbReference>
<dbReference type="PANTHER" id="PTHR11452">
    <property type="entry name" value="ALPHA-GALACTOSIDASE/ALPHA-N-ACETYLGALACTOSAMINIDASE"/>
    <property type="match status" value="1"/>
</dbReference>
<dbReference type="Pfam" id="PF17801">
    <property type="entry name" value="Melibiase_C"/>
    <property type="match status" value="1"/>
</dbReference>
<dbReference type="PANTHER" id="PTHR11452:SF33">
    <property type="entry name" value="ALPHA-GALACTOSIDASE 2"/>
    <property type="match status" value="1"/>
</dbReference>
<organism evidence="10">
    <name type="scientific">Bicosoecida sp. CB-2014</name>
    <dbReference type="NCBI Taxonomy" id="1486930"/>
    <lineage>
        <taxon>Eukaryota</taxon>
        <taxon>Sar</taxon>
        <taxon>Stramenopiles</taxon>
        <taxon>Bigyra</taxon>
        <taxon>Opalozoa</taxon>
        <taxon>Bicosoecida</taxon>
    </lineage>
</organism>
<evidence type="ECO:0000313" key="10">
    <source>
        <dbReference type="EMBL" id="CAD8923813.1"/>
    </source>
</evidence>
<proteinExistence type="inferred from homology"/>
<dbReference type="Gene3D" id="3.20.20.70">
    <property type="entry name" value="Aldolase class I"/>
    <property type="match status" value="1"/>
</dbReference>
<dbReference type="GO" id="GO:0005975">
    <property type="term" value="P:carbohydrate metabolic process"/>
    <property type="evidence" value="ECO:0007669"/>
    <property type="project" value="InterPro"/>
</dbReference>
<evidence type="ECO:0000256" key="2">
    <source>
        <dbReference type="ARBA" id="ARBA00009743"/>
    </source>
</evidence>
<keyword evidence="4 8" id="KW-0732">Signal</keyword>
<evidence type="ECO:0000256" key="5">
    <source>
        <dbReference type="ARBA" id="ARBA00022801"/>
    </source>
</evidence>
<dbReference type="Gene3D" id="2.60.40.1180">
    <property type="entry name" value="Golgi alpha-mannosidase II"/>
    <property type="match status" value="1"/>
</dbReference>